<dbReference type="AlphaFoldDB" id="A0A1M4VLA5"/>
<gene>
    <name evidence="2" type="ORF">SAMN02745784_01512</name>
</gene>
<dbReference type="Pfam" id="PF13561">
    <property type="entry name" value="adh_short_C2"/>
    <property type="match status" value="1"/>
</dbReference>
<protein>
    <submittedName>
        <fullName evidence="2">Enoyl-(Acyl carrier protein) reductase</fullName>
    </submittedName>
</protein>
<dbReference type="InterPro" id="IPR002347">
    <property type="entry name" value="SDR_fam"/>
</dbReference>
<evidence type="ECO:0000256" key="1">
    <source>
        <dbReference type="ARBA" id="ARBA00006484"/>
    </source>
</evidence>
<keyword evidence="3" id="KW-1185">Reference proteome</keyword>
<dbReference type="EMBL" id="FQTY01000005">
    <property type="protein sequence ID" value="SHE69698.1"/>
    <property type="molecule type" value="Genomic_DNA"/>
</dbReference>
<name>A0A1M4VLA5_9FIRM</name>
<sequence>MIKGVIESISAKTGMSLEETRKMMESGIPLKRFQTPEDIAAMVVFLASDEGKNINGEAINIDGGVVRC</sequence>
<dbReference type="SUPFAM" id="SSF51735">
    <property type="entry name" value="NAD(P)-binding Rossmann-fold domains"/>
    <property type="match status" value="1"/>
</dbReference>
<accession>A0A1M4VLA5</accession>
<dbReference type="InterPro" id="IPR050259">
    <property type="entry name" value="SDR"/>
</dbReference>
<comment type="similarity">
    <text evidence="1">Belongs to the short-chain dehydrogenases/reductases (SDR) family.</text>
</comment>
<proteinExistence type="inferred from homology"/>
<evidence type="ECO:0000313" key="2">
    <source>
        <dbReference type="EMBL" id="SHE69698.1"/>
    </source>
</evidence>
<dbReference type="PANTHER" id="PTHR42879">
    <property type="entry name" value="3-OXOACYL-(ACYL-CARRIER-PROTEIN) REDUCTASE"/>
    <property type="match status" value="1"/>
</dbReference>
<dbReference type="STRING" id="1123404.SAMN02745784_01512"/>
<reference evidence="3" key="1">
    <citation type="submission" date="2016-11" db="EMBL/GenBank/DDBJ databases">
        <authorList>
            <person name="Varghese N."/>
            <person name="Submissions S."/>
        </authorList>
    </citation>
    <scope>NUCLEOTIDE SEQUENCE [LARGE SCALE GENOMIC DNA]</scope>
    <source>
        <strain evidence="3">DSM 18095</strain>
    </source>
</reference>
<organism evidence="2 3">
    <name type="scientific">Tissierella praeacuta DSM 18095</name>
    <dbReference type="NCBI Taxonomy" id="1123404"/>
    <lineage>
        <taxon>Bacteria</taxon>
        <taxon>Bacillati</taxon>
        <taxon>Bacillota</taxon>
        <taxon>Tissierellia</taxon>
        <taxon>Tissierellales</taxon>
        <taxon>Tissierellaceae</taxon>
        <taxon>Tissierella</taxon>
    </lineage>
</organism>
<evidence type="ECO:0000313" key="3">
    <source>
        <dbReference type="Proteomes" id="UP000184114"/>
    </source>
</evidence>
<dbReference type="Gene3D" id="3.40.50.720">
    <property type="entry name" value="NAD(P)-binding Rossmann-like Domain"/>
    <property type="match status" value="1"/>
</dbReference>
<dbReference type="Proteomes" id="UP000184114">
    <property type="component" value="Unassembled WGS sequence"/>
</dbReference>
<dbReference type="InterPro" id="IPR036291">
    <property type="entry name" value="NAD(P)-bd_dom_sf"/>
</dbReference>